<keyword evidence="5 6" id="KW-0269">Exonuclease</keyword>
<evidence type="ECO:0000313" key="9">
    <source>
        <dbReference type="EMBL" id="SQB63517.1"/>
    </source>
</evidence>
<dbReference type="InterPro" id="IPR004843">
    <property type="entry name" value="Calcineurin-like_PHP"/>
</dbReference>
<evidence type="ECO:0000256" key="2">
    <source>
        <dbReference type="ARBA" id="ARBA00013365"/>
    </source>
</evidence>
<organism evidence="9 10">
    <name type="scientific">Mobiluncus curtisii</name>
    <dbReference type="NCBI Taxonomy" id="2051"/>
    <lineage>
        <taxon>Bacteria</taxon>
        <taxon>Bacillati</taxon>
        <taxon>Actinomycetota</taxon>
        <taxon>Actinomycetes</taxon>
        <taxon>Actinomycetales</taxon>
        <taxon>Actinomycetaceae</taxon>
        <taxon>Mobiluncus</taxon>
    </lineage>
</organism>
<dbReference type="Proteomes" id="UP000553981">
    <property type="component" value="Unassembled WGS sequence"/>
</dbReference>
<evidence type="ECO:0000313" key="10">
    <source>
        <dbReference type="Proteomes" id="UP000250245"/>
    </source>
</evidence>
<dbReference type="InterPro" id="IPR050535">
    <property type="entry name" value="DNA_Repair-Maintenance_Comp"/>
</dbReference>
<dbReference type="AlphaFoldDB" id="A0A2X2YIV5"/>
<reference evidence="8 11" key="2">
    <citation type="submission" date="2020-04" db="EMBL/GenBank/DDBJ databases">
        <title>Antimicrobial susceptibility and clonality of vaginal-derived multi-drug resistant Mobiluncus isolates in China.</title>
        <authorList>
            <person name="Zhang X."/>
        </authorList>
    </citation>
    <scope>NUCLEOTIDE SEQUENCE [LARGE SCALE GENOMIC DNA]</scope>
    <source>
        <strain evidence="8 11">19</strain>
    </source>
</reference>
<dbReference type="EMBL" id="JABCUI010000001">
    <property type="protein sequence ID" value="NMW86525.1"/>
    <property type="molecule type" value="Genomic_DNA"/>
</dbReference>
<dbReference type="Proteomes" id="UP000250245">
    <property type="component" value="Unassembled WGS sequence"/>
</dbReference>
<evidence type="ECO:0000256" key="4">
    <source>
        <dbReference type="ARBA" id="ARBA00022801"/>
    </source>
</evidence>
<keyword evidence="3 6" id="KW-0540">Nuclease</keyword>
<dbReference type="GO" id="GO:0008408">
    <property type="term" value="F:3'-5' exonuclease activity"/>
    <property type="evidence" value="ECO:0007669"/>
    <property type="project" value="InterPro"/>
</dbReference>
<evidence type="ECO:0000259" key="7">
    <source>
        <dbReference type="Pfam" id="PF00149"/>
    </source>
</evidence>
<dbReference type="RefSeq" id="WP_004008401.1">
    <property type="nucleotide sequence ID" value="NZ_CAMYEK010000002.1"/>
</dbReference>
<dbReference type="OMA" id="LGHLHGC"/>
<dbReference type="GO" id="GO:0006310">
    <property type="term" value="P:DNA recombination"/>
    <property type="evidence" value="ECO:0007669"/>
    <property type="project" value="UniProtKB-KW"/>
</dbReference>
<dbReference type="EMBL" id="UASJ01000001">
    <property type="protein sequence ID" value="SQB63517.1"/>
    <property type="molecule type" value="Genomic_DNA"/>
</dbReference>
<evidence type="ECO:0000256" key="3">
    <source>
        <dbReference type="ARBA" id="ARBA00022722"/>
    </source>
</evidence>
<dbReference type="SUPFAM" id="SSF56300">
    <property type="entry name" value="Metallo-dependent phosphatases"/>
    <property type="match status" value="1"/>
</dbReference>
<protein>
    <recommendedName>
        <fullName evidence="2 6">Nuclease SbcCD subunit D</fullName>
    </recommendedName>
</protein>
<dbReference type="PANTHER" id="PTHR30337">
    <property type="entry name" value="COMPONENT OF ATP-DEPENDENT DSDNA EXONUCLEASE"/>
    <property type="match status" value="1"/>
</dbReference>
<dbReference type="InterPro" id="IPR004593">
    <property type="entry name" value="SbcD"/>
</dbReference>
<feature type="domain" description="Calcineurin-like phosphoesterase" evidence="7">
    <location>
        <begin position="1"/>
        <end position="249"/>
    </location>
</feature>
<dbReference type="PANTHER" id="PTHR30337:SF0">
    <property type="entry name" value="NUCLEASE SBCCD SUBUNIT D"/>
    <property type="match status" value="1"/>
</dbReference>
<dbReference type="GO" id="GO:0006260">
    <property type="term" value="P:DNA replication"/>
    <property type="evidence" value="ECO:0007669"/>
    <property type="project" value="UniProtKB-KW"/>
</dbReference>
<dbReference type="NCBIfam" id="TIGR00619">
    <property type="entry name" value="sbcd"/>
    <property type="match status" value="1"/>
</dbReference>
<dbReference type="GeneID" id="55564551"/>
<name>A0A2X2YIV5_9ACTO</name>
<dbReference type="Pfam" id="PF00149">
    <property type="entry name" value="Metallophos"/>
    <property type="match status" value="1"/>
</dbReference>
<comment type="similarity">
    <text evidence="1 6">Belongs to the SbcD family.</text>
</comment>
<keyword evidence="6" id="KW-0235">DNA replication</keyword>
<dbReference type="InterPro" id="IPR029052">
    <property type="entry name" value="Metallo-depent_PP-like"/>
</dbReference>
<dbReference type="CDD" id="cd00840">
    <property type="entry name" value="MPP_Mre11_N"/>
    <property type="match status" value="1"/>
</dbReference>
<evidence type="ECO:0000313" key="11">
    <source>
        <dbReference type="Proteomes" id="UP000553981"/>
    </source>
</evidence>
<dbReference type="InterPro" id="IPR041796">
    <property type="entry name" value="Mre11_N"/>
</dbReference>
<keyword evidence="4 6" id="KW-0378">Hydrolase</keyword>
<evidence type="ECO:0000256" key="6">
    <source>
        <dbReference type="RuleBase" id="RU363069"/>
    </source>
</evidence>
<comment type="function">
    <text evidence="6">SbcCD cleaves DNA hairpin structures. These structures can inhibit DNA replication and are intermediates in certain DNA recombination reactions. The complex acts as a 3'-&gt;5' double strand exonuclease that can open hairpins. It also has a 5' single-strand endonuclease activity.</text>
</comment>
<comment type="subunit">
    <text evidence="6">Heterodimer of SbcC and SbcD.</text>
</comment>
<dbReference type="GO" id="GO:0004519">
    <property type="term" value="F:endonuclease activity"/>
    <property type="evidence" value="ECO:0007669"/>
    <property type="project" value="UniProtKB-KW"/>
</dbReference>
<proteinExistence type="inferred from homology"/>
<keyword evidence="6" id="KW-0233">DNA recombination</keyword>
<sequence>MKFIHTSDWHLGRDFMNYDLAPYQDDFLGQILAQIAAHRPDAVLISGDVLDKPNPGDADLDKLSDFLNQARRMTRVILIAGNHDGASRLGFAKGFTLPEVNIVTKAAQVGTAIEIPRPDGELGALVYPIPYLYPYQDRTELSTWVDTDGVRHLDDALDPPPSEDDPDPVFPGKPEALFAAALRRIARDLHRRDTDVPVLAMAHDFLSPVREMEPLGNLSPIPVSLLDDLAGGLKGGRGIDYLALGHIHQAFQLSGTNVAAWYAGSPLPYRVSEHNVKGTLLVQIDPNHQVEVQRLALELPYEVKQLEGSIEDLTNPADPRYQRWHHAFCSINLTETILPPNAYNRLKAVFPRMLTLTHRQDSLPETLSSGTEFRELSELEIATEFLRTCGIDTEEDLALLRKLFENTFEGSAK</sequence>
<evidence type="ECO:0000256" key="1">
    <source>
        <dbReference type="ARBA" id="ARBA00010555"/>
    </source>
</evidence>
<accession>A0A2X2YIV5</accession>
<dbReference type="Gene3D" id="3.60.21.10">
    <property type="match status" value="1"/>
</dbReference>
<keyword evidence="6" id="KW-0255">Endonuclease</keyword>
<evidence type="ECO:0000313" key="8">
    <source>
        <dbReference type="EMBL" id="NMW86525.1"/>
    </source>
</evidence>
<evidence type="ECO:0000256" key="5">
    <source>
        <dbReference type="ARBA" id="ARBA00022839"/>
    </source>
</evidence>
<reference evidence="9 10" key="1">
    <citation type="submission" date="2018-06" db="EMBL/GenBank/DDBJ databases">
        <authorList>
            <consortium name="Pathogen Informatics"/>
            <person name="Doyle S."/>
        </authorList>
    </citation>
    <scope>NUCLEOTIDE SEQUENCE [LARGE SCALE GENOMIC DNA]</scope>
    <source>
        <strain evidence="9 10">NCTC11820</strain>
    </source>
</reference>
<gene>
    <name evidence="6 9" type="primary">sbcD</name>
    <name evidence="8" type="ORF">HHJ67_01995</name>
    <name evidence="9" type="ORF">NCTC11820_00298</name>
</gene>